<keyword evidence="3" id="KW-1185">Reference proteome</keyword>
<name>A0A5C5Q2X2_9PSED</name>
<dbReference type="EMBL" id="LT629689">
    <property type="protein sequence ID" value="SDF33711.1"/>
    <property type="molecule type" value="Genomic_DNA"/>
</dbReference>
<protein>
    <submittedName>
        <fullName evidence="2">Uncharacterized protein</fullName>
    </submittedName>
</protein>
<accession>A0A5C5Q2X2</accession>
<sequence>MSGNQQPCLLGAIEQHLQSATPLTIASLGGMAALMAQAQSLVESPYLDVLAEFANSALPDESADIDKLLLQGFAECQDPCAIRSAADIVICSPPLRQRISTRLASVLEQRIESQTTKKQELIAAYALEALFRLALASSISKFIPLKILACIKSNANNLYAQHAAKLAGVALYAWQEPELVVTLNELRKIEDAEGEAAFELALVSLSKALDAGSLEEINQHLEITKALLRDAQAVDEDRADAAAYAAVVDIIRGFSTGAPAEFMNERAESLTRAVQDRRLALGNQHLPDWLMPRADREIQWVRLMRSVQQACRDLTRPSWLKASAIIENLLAVFDADRTFETKGGLGQLLRPRIEASFVRERGQLALLDDLLAEPDWEPGHKDTARILRARIAQLEVNNVELGKPSPNESYPMLQQLLRSPELPPEWSSDALHRIETALNDRYDVSNDFSNPVVQRLLKGLTSHLEACQDYSGEVRIHFNELLAQIVLFCKTRQDGGTKELRDRGKYLRDPAATEFQLQQDLWQWLSGNYRSCEILDEVEGVATGRADLYAGFGGHRLVIEMKRHHGHLDRAAARTYCDQAASYQNTNVKLGFLGVLEIVDRKGPPPSLEECIWYDSVLPTNSSIVRHLVVFRVPGNLKSPSSMSLKTTKPRKRAASQ</sequence>
<reference evidence="1 3" key="1">
    <citation type="submission" date="2016-10" db="EMBL/GenBank/DDBJ databases">
        <authorList>
            <person name="Varghese N."/>
            <person name="Submissions S."/>
        </authorList>
    </citation>
    <scope>NUCLEOTIDE SEQUENCE [LARGE SCALE GENOMIC DNA]</scope>
    <source>
        <strain evidence="1 3">DSM 17835</strain>
    </source>
</reference>
<dbReference type="OrthoDB" id="7968592at2"/>
<organism evidence="2 4">
    <name type="scientific">Pseudomonas extremaustralis</name>
    <dbReference type="NCBI Taxonomy" id="359110"/>
    <lineage>
        <taxon>Bacteria</taxon>
        <taxon>Pseudomonadati</taxon>
        <taxon>Pseudomonadota</taxon>
        <taxon>Gammaproteobacteria</taxon>
        <taxon>Pseudomonadales</taxon>
        <taxon>Pseudomonadaceae</taxon>
        <taxon>Pseudomonas</taxon>
    </lineage>
</organism>
<dbReference type="EMBL" id="VFET01000041">
    <property type="protein sequence ID" value="TWS00093.1"/>
    <property type="molecule type" value="Genomic_DNA"/>
</dbReference>
<evidence type="ECO:0000313" key="1">
    <source>
        <dbReference type="EMBL" id="SDF33711.1"/>
    </source>
</evidence>
<dbReference type="Proteomes" id="UP000182858">
    <property type="component" value="Chromosome I"/>
</dbReference>
<dbReference type="Proteomes" id="UP000317951">
    <property type="component" value="Unassembled WGS sequence"/>
</dbReference>
<gene>
    <name evidence="2" type="ORF">FIV36_29005</name>
    <name evidence="1" type="ORF">SAMN05216591_2643</name>
</gene>
<reference evidence="2 4" key="2">
    <citation type="submission" date="2019-06" db="EMBL/GenBank/DDBJ databases">
        <title>Pseudomonas bimorpha sp. nov. isolated from bovine raw milk and skim milk concentrate.</title>
        <authorList>
            <person name="Hofmann K."/>
            <person name="Huptas C."/>
            <person name="Doll E."/>
            <person name="Scherer S."/>
            <person name="Wenning M."/>
        </authorList>
    </citation>
    <scope>NUCLEOTIDE SEQUENCE [LARGE SCALE GENOMIC DNA]</scope>
    <source>
        <strain evidence="2 4">DSM 17835</strain>
    </source>
</reference>
<evidence type="ECO:0000313" key="3">
    <source>
        <dbReference type="Proteomes" id="UP000182858"/>
    </source>
</evidence>
<dbReference type="RefSeq" id="WP_034113481.1">
    <property type="nucleotide sequence ID" value="NZ_LT629689.1"/>
</dbReference>
<dbReference type="GeneID" id="78554084"/>
<proteinExistence type="predicted"/>
<evidence type="ECO:0000313" key="4">
    <source>
        <dbReference type="Proteomes" id="UP000317951"/>
    </source>
</evidence>
<evidence type="ECO:0000313" key="2">
    <source>
        <dbReference type="EMBL" id="TWS00093.1"/>
    </source>
</evidence>
<dbReference type="AlphaFoldDB" id="A0A5C5Q2X2"/>